<dbReference type="Pfam" id="PF12680">
    <property type="entry name" value="SnoaL_2"/>
    <property type="match status" value="1"/>
</dbReference>
<evidence type="ECO:0000259" key="3">
    <source>
        <dbReference type="Pfam" id="PF12680"/>
    </source>
</evidence>
<accession>A0A0K0GNP8</accession>
<dbReference type="SUPFAM" id="SSF54427">
    <property type="entry name" value="NTF2-like"/>
    <property type="match status" value="1"/>
</dbReference>
<sequence length="284" mass="30957">MTRRSAIAAAALLVAAAFAGNVGATSKDTASADTCAEQPLPACNKRIVEAVFAQWQAGGSGIFETLLSPDVVWTIAGSGPSAGTLRGRDALVDAAVRPLTKRLASPLRPVQQRIRADGEHVIVQWEATATLRDGGSDRNRYAWIMRMADGKAVEVNAFPDLPAYDAVLQRGHRQMQRRAAHERHADASRHRGGAGRRLGARLPVHGSWASAHDAHHDRDPATRTSDASTPLSGHAGYRRRTDPAGITAERPLRRGPRHTPKRRPGPLRHHRHSHRVLARHRIHR</sequence>
<dbReference type="HOGENOM" id="CLU_979863_0_0_6"/>
<dbReference type="Proteomes" id="UP000001740">
    <property type="component" value="Chromosome"/>
</dbReference>
<feature type="compositionally biased region" description="Polar residues" evidence="1">
    <location>
        <begin position="222"/>
        <end position="231"/>
    </location>
</feature>
<dbReference type="Gene3D" id="3.10.450.50">
    <property type="match status" value="1"/>
</dbReference>
<gene>
    <name evidence="4" type="ordered locus">PXO_02403</name>
</gene>
<feature type="compositionally biased region" description="Basic residues" evidence="1">
    <location>
        <begin position="172"/>
        <end position="181"/>
    </location>
</feature>
<feature type="compositionally biased region" description="Basic residues" evidence="1">
    <location>
        <begin position="253"/>
        <end position="284"/>
    </location>
</feature>
<evidence type="ECO:0000313" key="5">
    <source>
        <dbReference type="Proteomes" id="UP000001740"/>
    </source>
</evidence>
<dbReference type="InterPro" id="IPR032710">
    <property type="entry name" value="NTF2-like_dom_sf"/>
</dbReference>
<reference evidence="4 5" key="1">
    <citation type="journal article" date="2008" name="BMC Genomics">
        <title>Genome sequence and rapid evolution of the rice pathogen Xanthomonas oryzae pv. oryzae PXO99A.</title>
        <authorList>
            <person name="Salzberg S.L."/>
            <person name="Sommer D.D."/>
            <person name="Schatz M.C."/>
            <person name="Phillippy A.M."/>
            <person name="Rabinowicz P.D."/>
            <person name="Tsuge S."/>
            <person name="Furutani A."/>
            <person name="Ochiai H."/>
            <person name="Delcher A.L."/>
            <person name="Kelley D."/>
            <person name="Madupu R."/>
            <person name="Puiu D."/>
            <person name="Radune D."/>
            <person name="Shumway M."/>
            <person name="Trapnell C."/>
            <person name="Aparna G."/>
            <person name="Jha G."/>
            <person name="Pandey A."/>
            <person name="Patil P.B."/>
            <person name="Ishihara H."/>
            <person name="Meyer D.F."/>
            <person name="Szurek B."/>
            <person name="Verdier V."/>
            <person name="Koebnik R."/>
            <person name="Dow J.M."/>
            <person name="Ryan R.P."/>
            <person name="Hirata H."/>
            <person name="Tsuyumu S."/>
            <person name="Won Lee S."/>
            <person name="Seo Y.S."/>
            <person name="Sriariyanum M."/>
            <person name="Ronald P.C."/>
            <person name="Sonti R.V."/>
            <person name="Van Sluys M.A."/>
            <person name="Leach J.E."/>
            <person name="White F.F."/>
            <person name="Bogdanove A.J."/>
        </authorList>
    </citation>
    <scope>NUCLEOTIDE SEQUENCE [LARGE SCALE GENOMIC DNA]</scope>
    <source>
        <strain evidence="4 5">PXO99A</strain>
    </source>
</reference>
<evidence type="ECO:0000256" key="2">
    <source>
        <dbReference type="SAM" id="SignalP"/>
    </source>
</evidence>
<name>A0A0K0GNP8_XANOP</name>
<keyword evidence="2" id="KW-0732">Signal</keyword>
<feature type="signal peptide" evidence="2">
    <location>
        <begin position="1"/>
        <end position="19"/>
    </location>
</feature>
<dbReference type="InterPro" id="IPR037401">
    <property type="entry name" value="SnoaL-like"/>
</dbReference>
<proteinExistence type="predicted"/>
<dbReference type="PANTHER" id="PTHR41252">
    <property type="entry name" value="BLR2505 PROTEIN"/>
    <property type="match status" value="1"/>
</dbReference>
<feature type="domain" description="SnoaL-like" evidence="3">
    <location>
        <begin position="48"/>
        <end position="155"/>
    </location>
</feature>
<feature type="chain" id="PRO_5005330934" description="SnoaL-like domain-containing protein" evidence="2">
    <location>
        <begin position="20"/>
        <end position="284"/>
    </location>
</feature>
<protein>
    <recommendedName>
        <fullName evidence="3">SnoaL-like domain-containing protein</fullName>
    </recommendedName>
</protein>
<dbReference type="KEGG" id="xop:PXO_02403"/>
<feature type="region of interest" description="Disordered" evidence="1">
    <location>
        <begin position="172"/>
        <end position="284"/>
    </location>
</feature>
<dbReference type="EMBL" id="CP000967">
    <property type="protein sequence ID" value="ACD60693.1"/>
    <property type="molecule type" value="Genomic_DNA"/>
</dbReference>
<dbReference type="PANTHER" id="PTHR41252:SF1">
    <property type="entry name" value="BLR2505 PROTEIN"/>
    <property type="match status" value="1"/>
</dbReference>
<evidence type="ECO:0000256" key="1">
    <source>
        <dbReference type="SAM" id="MobiDB-lite"/>
    </source>
</evidence>
<dbReference type="AlphaFoldDB" id="A0A0K0GNP8"/>
<feature type="compositionally biased region" description="Basic and acidic residues" evidence="1">
    <location>
        <begin position="212"/>
        <end position="221"/>
    </location>
</feature>
<dbReference type="eggNOG" id="COG3631">
    <property type="taxonomic scope" value="Bacteria"/>
</dbReference>
<organism evidence="4 5">
    <name type="scientific">Xanthomonas oryzae pv. oryzae (strain PXO99A)</name>
    <dbReference type="NCBI Taxonomy" id="360094"/>
    <lineage>
        <taxon>Bacteria</taxon>
        <taxon>Pseudomonadati</taxon>
        <taxon>Pseudomonadota</taxon>
        <taxon>Gammaproteobacteria</taxon>
        <taxon>Lysobacterales</taxon>
        <taxon>Lysobacteraceae</taxon>
        <taxon>Xanthomonas</taxon>
    </lineage>
</organism>
<evidence type="ECO:0000313" key="4">
    <source>
        <dbReference type="EMBL" id="ACD60693.1"/>
    </source>
</evidence>